<dbReference type="OMA" id="RFRSIFW"/>
<dbReference type="AlphaFoldDB" id="A0A3B5R8K1"/>
<dbReference type="PANTHER" id="PTHR46599">
    <property type="entry name" value="PIGGYBAC TRANSPOSABLE ELEMENT-DERIVED PROTEIN 4"/>
    <property type="match status" value="1"/>
</dbReference>
<dbReference type="PANTHER" id="PTHR46599:SF3">
    <property type="entry name" value="PIGGYBAC TRANSPOSABLE ELEMENT-DERIVED PROTEIN 4"/>
    <property type="match status" value="1"/>
</dbReference>
<name>A0A3B5R8K1_XIPMA</name>
<evidence type="ECO:0000313" key="4">
    <source>
        <dbReference type="Proteomes" id="UP000002852"/>
    </source>
</evidence>
<reference evidence="4" key="1">
    <citation type="submission" date="2012-01" db="EMBL/GenBank/DDBJ databases">
        <authorList>
            <person name="Walter R."/>
            <person name="Schartl M."/>
            <person name="Warren W."/>
        </authorList>
    </citation>
    <scope>NUCLEOTIDE SEQUENCE [LARGE SCALE GENOMIC DNA]</scope>
    <source>
        <strain evidence="4">JP 163 A</strain>
    </source>
</reference>
<proteinExistence type="predicted"/>
<evidence type="ECO:0000313" key="3">
    <source>
        <dbReference type="Ensembl" id="ENSXMAP00000039484.1"/>
    </source>
</evidence>
<sequence>PAVVLRSRSPLTEAAPETRAGQWNTEEDADAAPVVSRFQPRRTPGPQMDLMSNHSPSELFLLFFAADTVKTICDNTNRYAAKNQANGKKYKWAELDTEELYRFFGLLIYMSLVQLPSVQDYWRQNHFLSVPTPAKVMTRDRFRTIMWNLHPSNPEEDVKNDKKKRTPGYDKLSRLRPVYDDILNACQAYYQLKRELAVDERMVPTKAKTGMTQYMKDKPTKWGIKLFVLAESSSGYTVNFSLHTGKTHTASEHGLSYDMVMKLIQPSYLGTGYHIYMDNFYTSPTLFKDLASKMFGACGTYRESRKGCPKGRPSALTKKSGRGSVRWIREGPVVFVKWMDTREVSVCSTIHPAFSGETVQRRVKNEVKRWIVKDIPCPTPVMAYNKYMGGVDLSDQLIQYYSAQRKTYRWYKTMLMHLVDIATANAYILHQELCKAKGVKPMTHKDFNVEMASQLCSVDMAGVPRRKAAEHIPVPISAQQIARNGRLQCRHCLRVNKVRKDTQWKCEGCDVPLCLLIDRNCFTKPLSQTTLKSIDEVDDDTTLTLL</sequence>
<reference evidence="3" key="3">
    <citation type="submission" date="2025-08" db="UniProtKB">
        <authorList>
            <consortium name="Ensembl"/>
        </authorList>
    </citation>
    <scope>IDENTIFICATION</scope>
    <source>
        <strain evidence="3">JP 163 A</strain>
    </source>
</reference>
<dbReference type="InterPro" id="IPR029526">
    <property type="entry name" value="PGBD"/>
</dbReference>
<dbReference type="Proteomes" id="UP000002852">
    <property type="component" value="Unassembled WGS sequence"/>
</dbReference>
<evidence type="ECO:0000256" key="1">
    <source>
        <dbReference type="SAM" id="MobiDB-lite"/>
    </source>
</evidence>
<feature type="region of interest" description="Disordered" evidence="1">
    <location>
        <begin position="1"/>
        <end position="50"/>
    </location>
</feature>
<feature type="domain" description="PiggyBac transposable element-derived protein" evidence="2">
    <location>
        <begin position="55"/>
        <end position="427"/>
    </location>
</feature>
<dbReference type="InParanoid" id="A0A3B5R8K1"/>
<keyword evidence="4" id="KW-1185">Reference proteome</keyword>
<dbReference type="Ensembl" id="ENSXMAT00000036888.1">
    <property type="protein sequence ID" value="ENSXMAP00000039484.1"/>
    <property type="gene ID" value="ENSXMAG00000025762.1"/>
</dbReference>
<evidence type="ECO:0000259" key="2">
    <source>
        <dbReference type="Pfam" id="PF13843"/>
    </source>
</evidence>
<organism evidence="3 4">
    <name type="scientific">Xiphophorus maculatus</name>
    <name type="common">Southern platyfish</name>
    <name type="synonym">Platypoecilus maculatus</name>
    <dbReference type="NCBI Taxonomy" id="8083"/>
    <lineage>
        <taxon>Eukaryota</taxon>
        <taxon>Metazoa</taxon>
        <taxon>Chordata</taxon>
        <taxon>Craniata</taxon>
        <taxon>Vertebrata</taxon>
        <taxon>Euteleostomi</taxon>
        <taxon>Actinopterygii</taxon>
        <taxon>Neopterygii</taxon>
        <taxon>Teleostei</taxon>
        <taxon>Neoteleostei</taxon>
        <taxon>Acanthomorphata</taxon>
        <taxon>Ovalentaria</taxon>
        <taxon>Atherinomorphae</taxon>
        <taxon>Cyprinodontiformes</taxon>
        <taxon>Poeciliidae</taxon>
        <taxon>Poeciliinae</taxon>
        <taxon>Xiphophorus</taxon>
    </lineage>
</organism>
<dbReference type="GeneTree" id="ENSGT00940000163467"/>
<protein>
    <recommendedName>
        <fullName evidence="2">PiggyBac transposable element-derived protein domain-containing protein</fullName>
    </recommendedName>
</protein>
<reference evidence="3" key="4">
    <citation type="submission" date="2025-09" db="UniProtKB">
        <authorList>
            <consortium name="Ensembl"/>
        </authorList>
    </citation>
    <scope>IDENTIFICATION</scope>
    <source>
        <strain evidence="3">JP 163 A</strain>
    </source>
</reference>
<accession>A0A3B5R8K1</accession>
<dbReference type="STRING" id="8083.ENSXMAP00000039484"/>
<dbReference type="Pfam" id="PF13843">
    <property type="entry name" value="DDE_Tnp_1_7"/>
    <property type="match status" value="1"/>
</dbReference>
<reference evidence="4" key="2">
    <citation type="journal article" date="2013" name="Nat. Genet.">
        <title>The genome of the platyfish, Xiphophorus maculatus, provides insights into evolutionary adaptation and several complex traits.</title>
        <authorList>
            <person name="Schartl M."/>
            <person name="Walter R.B."/>
            <person name="Shen Y."/>
            <person name="Garcia T."/>
            <person name="Catchen J."/>
            <person name="Amores A."/>
            <person name="Braasch I."/>
            <person name="Chalopin D."/>
            <person name="Volff J.N."/>
            <person name="Lesch K.P."/>
            <person name="Bisazza A."/>
            <person name="Minx P."/>
            <person name="Hillier L."/>
            <person name="Wilson R.K."/>
            <person name="Fuerstenberg S."/>
            <person name="Boore J."/>
            <person name="Searle S."/>
            <person name="Postlethwait J.H."/>
            <person name="Warren W.C."/>
        </authorList>
    </citation>
    <scope>NUCLEOTIDE SEQUENCE [LARGE SCALE GENOMIC DNA]</scope>
    <source>
        <strain evidence="4">JP 163 A</strain>
    </source>
</reference>